<dbReference type="PROSITE" id="PS50846">
    <property type="entry name" value="HMA_2"/>
    <property type="match status" value="1"/>
</dbReference>
<sequence length="86" mass="9062">MGVLKPNLPDLGDTPSTSMKTLQFNTNINCGGCIKAVTPTLNGEKAITTWQVDTANPNKVLTVTGDITEEQVLALVEDAGFKATKA</sequence>
<proteinExistence type="predicted"/>
<accession>A0ABP8JCC0</accession>
<keyword evidence="3" id="KW-1185">Reference proteome</keyword>
<evidence type="ECO:0000313" key="3">
    <source>
        <dbReference type="Proteomes" id="UP001500454"/>
    </source>
</evidence>
<name>A0ABP8JCC0_9BACT</name>
<dbReference type="InterPro" id="IPR006121">
    <property type="entry name" value="HMA_dom"/>
</dbReference>
<dbReference type="EMBL" id="BAABHA010000011">
    <property type="protein sequence ID" value="GAA4388619.1"/>
    <property type="molecule type" value="Genomic_DNA"/>
</dbReference>
<comment type="caution">
    <text evidence="2">The sequence shown here is derived from an EMBL/GenBank/DDBJ whole genome shotgun (WGS) entry which is preliminary data.</text>
</comment>
<organism evidence="2 3">
    <name type="scientific">Hymenobacter koreensis</name>
    <dbReference type="NCBI Taxonomy" id="1084523"/>
    <lineage>
        <taxon>Bacteria</taxon>
        <taxon>Pseudomonadati</taxon>
        <taxon>Bacteroidota</taxon>
        <taxon>Cytophagia</taxon>
        <taxon>Cytophagales</taxon>
        <taxon>Hymenobacteraceae</taxon>
        <taxon>Hymenobacter</taxon>
    </lineage>
</organism>
<feature type="domain" description="HMA" evidence="1">
    <location>
        <begin position="19"/>
        <end position="84"/>
    </location>
</feature>
<evidence type="ECO:0000259" key="1">
    <source>
        <dbReference type="PROSITE" id="PS50846"/>
    </source>
</evidence>
<dbReference type="SUPFAM" id="SSF55008">
    <property type="entry name" value="HMA, heavy metal-associated domain"/>
    <property type="match status" value="1"/>
</dbReference>
<dbReference type="Gene3D" id="3.30.70.100">
    <property type="match status" value="1"/>
</dbReference>
<evidence type="ECO:0000313" key="2">
    <source>
        <dbReference type="EMBL" id="GAA4388619.1"/>
    </source>
</evidence>
<dbReference type="Proteomes" id="UP001500454">
    <property type="component" value="Unassembled WGS sequence"/>
</dbReference>
<dbReference type="InterPro" id="IPR036163">
    <property type="entry name" value="HMA_dom_sf"/>
</dbReference>
<gene>
    <name evidence="2" type="ORF">GCM10023186_35310</name>
</gene>
<reference evidence="3" key="1">
    <citation type="journal article" date="2019" name="Int. J. Syst. Evol. Microbiol.">
        <title>The Global Catalogue of Microorganisms (GCM) 10K type strain sequencing project: providing services to taxonomists for standard genome sequencing and annotation.</title>
        <authorList>
            <consortium name="The Broad Institute Genomics Platform"/>
            <consortium name="The Broad Institute Genome Sequencing Center for Infectious Disease"/>
            <person name="Wu L."/>
            <person name="Ma J."/>
        </authorList>
    </citation>
    <scope>NUCLEOTIDE SEQUENCE [LARGE SCALE GENOMIC DNA]</scope>
    <source>
        <strain evidence="3">JCM 17924</strain>
    </source>
</reference>
<dbReference type="CDD" id="cd00371">
    <property type="entry name" value="HMA"/>
    <property type="match status" value="1"/>
</dbReference>
<dbReference type="Pfam" id="PF00403">
    <property type="entry name" value="HMA"/>
    <property type="match status" value="1"/>
</dbReference>
<protein>
    <recommendedName>
        <fullName evidence="1">HMA domain-containing protein</fullName>
    </recommendedName>
</protein>